<dbReference type="PANTHER" id="PTHR43065:SF10">
    <property type="entry name" value="PEROXIDE STRESS-ACTIVATED HISTIDINE KINASE MAK3"/>
    <property type="match status" value="1"/>
</dbReference>
<feature type="compositionally biased region" description="Basic residues" evidence="7">
    <location>
        <begin position="93"/>
        <end position="104"/>
    </location>
</feature>
<sequence>MTLDRAASHLHLSSSTYSQDSTAVPSLAPSPTESAPPRQALSTAESSPLSLAVADTTSDCDATPVLELLALATKANHGVDPPSKDKETPSNTPHHHHTTFRYKHQKDEDGHHVIIGREGTLYKCEDEPIRTPGAVQGFGVLIVVEETEDALVVRQLSENSDELLGLPAKYLFSLECFTDTLPDSQASLLWDNIQFLQGGVQSDEDDSPHVFLLSGFGAPSSEEGTRRSWTCWCAIHRPKISETTFKRFIVMEFELEKDTLNPLYPPGDPDLISPMESTSNNSASDYGWNLTSSSHMGGPTSESSYSSFSISLEPTSDEHNPTDDADDPPNTTCADDIVASTTTYSKPIPALERLRRMAQSKPLAETSRSRRQGKRGHTDSPGRGSVGMMDVFAVVSQINEQLGAAGDLLTFLNVLVGVIKDLTQFHRVMTYQFDESWNGVVVAELVDWSKVQQLYRGLHFPASDIPAQARTLYATNTVRLLYDRAQTTARIIVRSSDDLLEPLDMSYTTTLSLLESVSLFIRT</sequence>
<dbReference type="AlphaFoldDB" id="A0A0F7LU83"/>
<proteinExistence type="evidence at transcript level"/>
<dbReference type="SUPFAM" id="SSF55781">
    <property type="entry name" value="GAF domain-like"/>
    <property type="match status" value="1"/>
</dbReference>
<evidence type="ECO:0000256" key="4">
    <source>
        <dbReference type="ARBA" id="ARBA00022777"/>
    </source>
</evidence>
<feature type="region of interest" description="Disordered" evidence="7">
    <location>
        <begin position="74"/>
        <end position="109"/>
    </location>
</feature>
<organism evidence="9">
    <name type="scientific">Pleurotus ostreatus</name>
    <name type="common">Oyster mushroom</name>
    <name type="synonym">White-rot fungus</name>
    <dbReference type="NCBI Taxonomy" id="5322"/>
    <lineage>
        <taxon>Eukaryota</taxon>
        <taxon>Fungi</taxon>
        <taxon>Dikarya</taxon>
        <taxon>Basidiomycota</taxon>
        <taxon>Agaricomycotina</taxon>
        <taxon>Agaricomycetes</taxon>
        <taxon>Agaricomycetidae</taxon>
        <taxon>Agaricales</taxon>
        <taxon>Pleurotineae</taxon>
        <taxon>Pleurotaceae</taxon>
        <taxon>Pleurotus</taxon>
    </lineage>
</organism>
<dbReference type="PANTHER" id="PTHR43065">
    <property type="entry name" value="SENSOR HISTIDINE KINASE"/>
    <property type="match status" value="1"/>
</dbReference>
<dbReference type="PROSITE" id="PS50046">
    <property type="entry name" value="PHYTOCHROME_2"/>
    <property type="match status" value="1"/>
</dbReference>
<evidence type="ECO:0000256" key="7">
    <source>
        <dbReference type="SAM" id="MobiDB-lite"/>
    </source>
</evidence>
<dbReference type="VEuPathDB" id="FungiDB:PC9H_004112"/>
<dbReference type="Pfam" id="PF08446">
    <property type="entry name" value="PAS_2"/>
    <property type="match status" value="1"/>
</dbReference>
<dbReference type="VEuPathDB" id="FungiDB:PLEOSDRAFT_25802"/>
<evidence type="ECO:0000256" key="1">
    <source>
        <dbReference type="ARBA" id="ARBA00022553"/>
    </source>
</evidence>
<protein>
    <submittedName>
        <fullName evidence="9">Blue light receptor protein</fullName>
    </submittedName>
</protein>
<reference evidence="9" key="1">
    <citation type="submission" date="2015-03" db="EMBL/GenBank/DDBJ databases">
        <title>Cloning and characterization of the blue light photo-receptor from Pleurotus ostreatus.</title>
        <authorList>
            <person name="Zhang X."/>
        </authorList>
    </citation>
    <scope>NUCLEOTIDE SEQUENCE</scope>
</reference>
<evidence type="ECO:0000256" key="2">
    <source>
        <dbReference type="ARBA" id="ARBA00022679"/>
    </source>
</evidence>
<keyword evidence="5" id="KW-0067">ATP-binding</keyword>
<evidence type="ECO:0000259" key="8">
    <source>
        <dbReference type="PROSITE" id="PS50046"/>
    </source>
</evidence>
<keyword evidence="1" id="KW-0597">Phosphoprotein</keyword>
<evidence type="ECO:0000256" key="3">
    <source>
        <dbReference type="ARBA" id="ARBA00022741"/>
    </source>
</evidence>
<feature type="region of interest" description="Disordered" evidence="7">
    <location>
        <begin position="259"/>
        <end position="384"/>
    </location>
</feature>
<dbReference type="GO" id="GO:0016301">
    <property type="term" value="F:kinase activity"/>
    <property type="evidence" value="ECO:0007669"/>
    <property type="project" value="UniProtKB-KW"/>
</dbReference>
<dbReference type="SUPFAM" id="SSF55785">
    <property type="entry name" value="PYP-like sensor domain (PAS domain)"/>
    <property type="match status" value="1"/>
</dbReference>
<evidence type="ECO:0000256" key="6">
    <source>
        <dbReference type="ARBA" id="ARBA00023012"/>
    </source>
</evidence>
<keyword evidence="2" id="KW-0808">Transferase</keyword>
<evidence type="ECO:0000313" key="9">
    <source>
        <dbReference type="EMBL" id="AKH66320.1"/>
    </source>
</evidence>
<keyword evidence="3" id="KW-0547">Nucleotide-binding</keyword>
<dbReference type="InterPro" id="IPR035965">
    <property type="entry name" value="PAS-like_dom_sf"/>
</dbReference>
<dbReference type="Gene3D" id="3.30.450.40">
    <property type="match status" value="1"/>
</dbReference>
<keyword evidence="9" id="KW-0675">Receptor</keyword>
<name>A0A0F7LU83_PLEOS</name>
<accession>A0A0F7LU83</accession>
<dbReference type="EMBL" id="KR003732">
    <property type="protein sequence ID" value="AKH66320.1"/>
    <property type="molecule type" value="mRNA"/>
</dbReference>
<feature type="region of interest" description="Disordered" evidence="7">
    <location>
        <begin position="1"/>
        <end position="47"/>
    </location>
</feature>
<feature type="domain" description="Phytochrome chromophore attachment site" evidence="8">
    <location>
        <begin position="407"/>
        <end position="492"/>
    </location>
</feature>
<keyword evidence="4" id="KW-0418">Kinase</keyword>
<feature type="compositionally biased region" description="Polar residues" evidence="7">
    <location>
        <begin position="275"/>
        <end position="295"/>
    </location>
</feature>
<dbReference type="InterPro" id="IPR016132">
    <property type="entry name" value="Phyto_chromo_attachment"/>
</dbReference>
<keyword evidence="6" id="KW-0902">Two-component regulatory system</keyword>
<dbReference type="InterPro" id="IPR029016">
    <property type="entry name" value="GAF-like_dom_sf"/>
</dbReference>
<dbReference type="Gene3D" id="3.30.450.20">
    <property type="entry name" value="PAS domain"/>
    <property type="match status" value="1"/>
</dbReference>
<dbReference type="InterPro" id="IPR013654">
    <property type="entry name" value="PAS_2"/>
</dbReference>
<evidence type="ECO:0000256" key="5">
    <source>
        <dbReference type="ARBA" id="ARBA00022840"/>
    </source>
</evidence>
<feature type="compositionally biased region" description="Polar residues" evidence="7">
    <location>
        <begin position="11"/>
        <end position="33"/>
    </location>
</feature>
<feature type="compositionally biased region" description="Low complexity" evidence="7">
    <location>
        <begin position="301"/>
        <end position="311"/>
    </location>
</feature>
<dbReference type="GO" id="GO:0005524">
    <property type="term" value="F:ATP binding"/>
    <property type="evidence" value="ECO:0007669"/>
    <property type="project" value="UniProtKB-KW"/>
</dbReference>
<dbReference type="GO" id="GO:0006355">
    <property type="term" value="P:regulation of DNA-templated transcription"/>
    <property type="evidence" value="ECO:0007669"/>
    <property type="project" value="InterPro"/>
</dbReference>
<dbReference type="GO" id="GO:0000160">
    <property type="term" value="P:phosphorelay signal transduction system"/>
    <property type="evidence" value="ECO:0007669"/>
    <property type="project" value="UniProtKB-KW"/>
</dbReference>